<evidence type="ECO:0000313" key="2">
    <source>
        <dbReference type="EMBL" id="KAL3836094.1"/>
    </source>
</evidence>
<feature type="chain" id="PRO_5044836020" evidence="1">
    <location>
        <begin position="20"/>
        <end position="180"/>
    </location>
</feature>
<feature type="signal peptide" evidence="1">
    <location>
        <begin position="1"/>
        <end position="19"/>
    </location>
</feature>
<keyword evidence="3" id="KW-1185">Reference proteome</keyword>
<evidence type="ECO:0000256" key="1">
    <source>
        <dbReference type="SAM" id="SignalP"/>
    </source>
</evidence>
<comment type="caution">
    <text evidence="2">The sequence shown here is derived from an EMBL/GenBank/DDBJ whole genome shotgun (WGS) entry which is preliminary data.</text>
</comment>
<name>A0ABD3TGE4_SINWO</name>
<sequence length="180" mass="20881">MMSKITVLVFLLVAQYVKTEDNTNTTENNVHLTETKVSQFTAGRTKCRGSENCGYHLQKDYSWCYTDYSDNWDFCCTGLCVYYDDSLACPSGSMRQFCGSNRISDIQGRRCLDNYPCGVHKNDINVVDRYYWCYVDLDGNWDYCCAPHSVCKIHDRSVIPWCFVSASTLDKFWMKCKLEK</sequence>
<reference evidence="2 3" key="1">
    <citation type="submission" date="2024-11" db="EMBL/GenBank/DDBJ databases">
        <title>Chromosome-level genome assembly of the freshwater bivalve Anodonta woodiana.</title>
        <authorList>
            <person name="Chen X."/>
        </authorList>
    </citation>
    <scope>NUCLEOTIDE SEQUENCE [LARGE SCALE GENOMIC DNA]</scope>
    <source>
        <strain evidence="2">MN2024</strain>
        <tissue evidence="2">Gills</tissue>
    </source>
</reference>
<gene>
    <name evidence="2" type="ORF">ACJMK2_021547</name>
</gene>
<organism evidence="2 3">
    <name type="scientific">Sinanodonta woodiana</name>
    <name type="common">Chinese pond mussel</name>
    <name type="synonym">Anodonta woodiana</name>
    <dbReference type="NCBI Taxonomy" id="1069815"/>
    <lineage>
        <taxon>Eukaryota</taxon>
        <taxon>Metazoa</taxon>
        <taxon>Spiralia</taxon>
        <taxon>Lophotrochozoa</taxon>
        <taxon>Mollusca</taxon>
        <taxon>Bivalvia</taxon>
        <taxon>Autobranchia</taxon>
        <taxon>Heteroconchia</taxon>
        <taxon>Palaeoheterodonta</taxon>
        <taxon>Unionida</taxon>
        <taxon>Unionoidea</taxon>
        <taxon>Unionidae</taxon>
        <taxon>Unioninae</taxon>
        <taxon>Sinanodonta</taxon>
    </lineage>
</organism>
<dbReference type="EMBL" id="JBJQND010000018">
    <property type="protein sequence ID" value="KAL3836094.1"/>
    <property type="molecule type" value="Genomic_DNA"/>
</dbReference>
<protein>
    <submittedName>
        <fullName evidence="2">Uncharacterized protein</fullName>
    </submittedName>
</protein>
<accession>A0ABD3TGE4</accession>
<dbReference type="AlphaFoldDB" id="A0ABD3TGE4"/>
<dbReference type="Proteomes" id="UP001634394">
    <property type="component" value="Unassembled WGS sequence"/>
</dbReference>
<evidence type="ECO:0000313" key="3">
    <source>
        <dbReference type="Proteomes" id="UP001634394"/>
    </source>
</evidence>
<keyword evidence="1" id="KW-0732">Signal</keyword>
<proteinExistence type="predicted"/>